<comment type="caution">
    <text evidence="1">The sequence shown here is derived from an EMBL/GenBank/DDBJ whole genome shotgun (WGS) entry which is preliminary data.</text>
</comment>
<protein>
    <recommendedName>
        <fullName evidence="3">ADP ribosyltransferase domain-containing protein</fullName>
    </recommendedName>
</protein>
<dbReference type="RefSeq" id="WP_387720922.1">
    <property type="nucleotide sequence ID" value="NZ_JBIAPI010000006.1"/>
</dbReference>
<accession>A0ABW6QXM9</accession>
<evidence type="ECO:0000313" key="1">
    <source>
        <dbReference type="EMBL" id="MFF3226019.1"/>
    </source>
</evidence>
<evidence type="ECO:0000313" key="2">
    <source>
        <dbReference type="Proteomes" id="UP001601948"/>
    </source>
</evidence>
<reference evidence="1 2" key="1">
    <citation type="submission" date="2024-10" db="EMBL/GenBank/DDBJ databases">
        <title>The Natural Products Discovery Center: Release of the First 8490 Sequenced Strains for Exploring Actinobacteria Biosynthetic Diversity.</title>
        <authorList>
            <person name="Kalkreuter E."/>
            <person name="Kautsar S.A."/>
            <person name="Yang D."/>
            <person name="Bader C.D."/>
            <person name="Teijaro C.N."/>
            <person name="Fluegel L."/>
            <person name="Davis C.M."/>
            <person name="Simpson J.R."/>
            <person name="Lauterbach L."/>
            <person name="Steele A.D."/>
            <person name="Gui C."/>
            <person name="Meng S."/>
            <person name="Li G."/>
            <person name="Viehrig K."/>
            <person name="Ye F."/>
            <person name="Su P."/>
            <person name="Kiefer A.F."/>
            <person name="Nichols A."/>
            <person name="Cepeda A.J."/>
            <person name="Yan W."/>
            <person name="Fan B."/>
            <person name="Jiang Y."/>
            <person name="Adhikari A."/>
            <person name="Zheng C.-J."/>
            <person name="Schuster L."/>
            <person name="Cowan T.M."/>
            <person name="Smanski M.J."/>
            <person name="Chevrette M.G."/>
            <person name="De Carvalho L.P.S."/>
            <person name="Shen B."/>
        </authorList>
    </citation>
    <scope>NUCLEOTIDE SEQUENCE [LARGE SCALE GENOMIC DNA]</scope>
    <source>
        <strain evidence="1 2">NPDC003040</strain>
    </source>
</reference>
<proteinExistence type="predicted"/>
<organism evidence="1 2">
    <name type="scientific">Nocardia suismassiliense</name>
    <dbReference type="NCBI Taxonomy" id="2077092"/>
    <lineage>
        <taxon>Bacteria</taxon>
        <taxon>Bacillati</taxon>
        <taxon>Actinomycetota</taxon>
        <taxon>Actinomycetes</taxon>
        <taxon>Mycobacteriales</taxon>
        <taxon>Nocardiaceae</taxon>
        <taxon>Nocardia</taxon>
    </lineage>
</organism>
<keyword evidence="2" id="KW-1185">Reference proteome</keyword>
<dbReference type="SUPFAM" id="SSF56399">
    <property type="entry name" value="ADP-ribosylation"/>
    <property type="match status" value="1"/>
</dbReference>
<sequence>MAGSYEDARQWAASYDRRATEILKMVEKVATAAHSYAIVLNEMGYQRALDEHGATIDAGPAPVKPPKPMYPVLSCRVPLPSAGGPGQGLVDEGLGLVEKIGLTIPDGNATTISNAGLTWDSARTSEGAAAFPGILEAGAVAFQDVIAPEAAFIDEDLRALKAAAEQVLTAMGDLAQSCRDHRAALDELRTLLKQQLEMVRDALIQELAITAAISVASSFITFGAGAAIGLAGAAAICARYARPMRVIIENWQTARNIRAGVKFDQDLSRAVQECKRLEELAPNGVPKIRRATTPAAAPLTQAEIDVLKQGINDPRGNSLSRLLRKGEDLTPAQAKQIEDLTKALEKLPKHEGPVVRHTNMRPESLDEFVPNQPYSDKGFMSTSNKPEGSNETLVNNSKVEMRIVSKTGREYSQYGTPDEILFPPNTNFMVHEKIPLADGRIRITMSEI</sequence>
<gene>
    <name evidence="1" type="ORF">ACFYV7_24690</name>
</gene>
<name>A0ABW6QXM9_9NOCA</name>
<dbReference type="Gene3D" id="3.90.176.10">
    <property type="entry name" value="Toxin ADP-ribosyltransferase, Chain A, domain 1"/>
    <property type="match status" value="1"/>
</dbReference>
<dbReference type="Proteomes" id="UP001601948">
    <property type="component" value="Unassembled WGS sequence"/>
</dbReference>
<evidence type="ECO:0008006" key="3">
    <source>
        <dbReference type="Google" id="ProtNLM"/>
    </source>
</evidence>
<dbReference type="EMBL" id="JBIAPI010000006">
    <property type="protein sequence ID" value="MFF3226019.1"/>
    <property type="molecule type" value="Genomic_DNA"/>
</dbReference>
<dbReference type="PROSITE" id="PS51996">
    <property type="entry name" value="TR_MART"/>
    <property type="match status" value="1"/>
</dbReference>